<gene>
    <name evidence="2" type="ORF">L195_g028609</name>
</gene>
<dbReference type="AlphaFoldDB" id="A0A2K3L2E0"/>
<reference evidence="2 3" key="2">
    <citation type="journal article" date="2017" name="Front. Plant Sci.">
        <title>Gene Classification and Mining of Molecular Markers Useful in Red Clover (Trifolium pratense) Breeding.</title>
        <authorList>
            <person name="Istvanek J."/>
            <person name="Dluhosova J."/>
            <person name="Dluhos P."/>
            <person name="Patkova L."/>
            <person name="Nedelnik J."/>
            <person name="Repkova J."/>
        </authorList>
    </citation>
    <scope>NUCLEOTIDE SEQUENCE [LARGE SCALE GENOMIC DNA]</scope>
    <source>
        <strain evidence="3">cv. Tatra</strain>
        <tissue evidence="2">Young leaves</tissue>
    </source>
</reference>
<sequence length="86" mass="10006">MKRSSRRIAEAQKKKNEENKVSEKKKEEQKQKEKAKPEIIILSSDFEKTDSDYAEFLATYDSDEKDSSEIQSKLKEKTTEESVQSS</sequence>
<evidence type="ECO:0000313" key="2">
    <source>
        <dbReference type="EMBL" id="PNX72715.1"/>
    </source>
</evidence>
<evidence type="ECO:0000256" key="1">
    <source>
        <dbReference type="SAM" id="MobiDB-lite"/>
    </source>
</evidence>
<feature type="region of interest" description="Disordered" evidence="1">
    <location>
        <begin position="1"/>
        <end position="37"/>
    </location>
</feature>
<feature type="region of interest" description="Disordered" evidence="1">
    <location>
        <begin position="60"/>
        <end position="86"/>
    </location>
</feature>
<reference evidence="2 3" key="1">
    <citation type="journal article" date="2014" name="Am. J. Bot.">
        <title>Genome assembly and annotation for red clover (Trifolium pratense; Fabaceae).</title>
        <authorList>
            <person name="Istvanek J."/>
            <person name="Jaros M."/>
            <person name="Krenek A."/>
            <person name="Repkova J."/>
        </authorList>
    </citation>
    <scope>NUCLEOTIDE SEQUENCE [LARGE SCALE GENOMIC DNA]</scope>
    <source>
        <strain evidence="3">cv. Tatra</strain>
        <tissue evidence="2">Young leaves</tissue>
    </source>
</reference>
<dbReference type="Proteomes" id="UP000236291">
    <property type="component" value="Unassembled WGS sequence"/>
</dbReference>
<dbReference type="EMBL" id="ASHM01025011">
    <property type="protein sequence ID" value="PNX72715.1"/>
    <property type="molecule type" value="Genomic_DNA"/>
</dbReference>
<feature type="compositionally biased region" description="Basic and acidic residues" evidence="1">
    <location>
        <begin position="65"/>
        <end position="80"/>
    </location>
</feature>
<proteinExistence type="predicted"/>
<accession>A0A2K3L2E0</accession>
<evidence type="ECO:0000313" key="3">
    <source>
        <dbReference type="Proteomes" id="UP000236291"/>
    </source>
</evidence>
<organism evidence="2 3">
    <name type="scientific">Trifolium pratense</name>
    <name type="common">Red clover</name>
    <dbReference type="NCBI Taxonomy" id="57577"/>
    <lineage>
        <taxon>Eukaryota</taxon>
        <taxon>Viridiplantae</taxon>
        <taxon>Streptophyta</taxon>
        <taxon>Embryophyta</taxon>
        <taxon>Tracheophyta</taxon>
        <taxon>Spermatophyta</taxon>
        <taxon>Magnoliopsida</taxon>
        <taxon>eudicotyledons</taxon>
        <taxon>Gunneridae</taxon>
        <taxon>Pentapetalae</taxon>
        <taxon>rosids</taxon>
        <taxon>fabids</taxon>
        <taxon>Fabales</taxon>
        <taxon>Fabaceae</taxon>
        <taxon>Papilionoideae</taxon>
        <taxon>50 kb inversion clade</taxon>
        <taxon>NPAAA clade</taxon>
        <taxon>Hologalegina</taxon>
        <taxon>IRL clade</taxon>
        <taxon>Trifolieae</taxon>
        <taxon>Trifolium</taxon>
    </lineage>
</organism>
<protein>
    <submittedName>
        <fullName evidence="2">Uncharacterized protein</fullName>
    </submittedName>
</protein>
<comment type="caution">
    <text evidence="2">The sequence shown here is derived from an EMBL/GenBank/DDBJ whole genome shotgun (WGS) entry which is preliminary data.</text>
</comment>
<feature type="compositionally biased region" description="Basic and acidic residues" evidence="1">
    <location>
        <begin position="7"/>
        <end position="37"/>
    </location>
</feature>
<name>A0A2K3L2E0_TRIPR</name>